<organism evidence="3 4">
    <name type="scientific">Rhodanobacter denitrificans</name>
    <dbReference type="NCBI Taxonomy" id="666685"/>
    <lineage>
        <taxon>Bacteria</taxon>
        <taxon>Pseudomonadati</taxon>
        <taxon>Pseudomonadota</taxon>
        <taxon>Gammaproteobacteria</taxon>
        <taxon>Lysobacterales</taxon>
        <taxon>Rhodanobacteraceae</taxon>
        <taxon>Rhodanobacter</taxon>
    </lineage>
</organism>
<evidence type="ECO:0000256" key="1">
    <source>
        <dbReference type="SAM" id="MobiDB-lite"/>
    </source>
</evidence>
<feature type="region of interest" description="Disordered" evidence="1">
    <location>
        <begin position="1"/>
        <end position="72"/>
    </location>
</feature>
<proteinExistence type="predicted"/>
<accession>A0A2W5K7V2</accession>
<feature type="region of interest" description="Disordered" evidence="1">
    <location>
        <begin position="168"/>
        <end position="187"/>
    </location>
</feature>
<evidence type="ECO:0000313" key="4">
    <source>
        <dbReference type="Proteomes" id="UP000249046"/>
    </source>
</evidence>
<dbReference type="GO" id="GO:0005737">
    <property type="term" value="C:cytoplasm"/>
    <property type="evidence" value="ECO:0007669"/>
    <property type="project" value="InterPro"/>
</dbReference>
<feature type="compositionally biased region" description="Pro residues" evidence="1">
    <location>
        <begin position="169"/>
        <end position="180"/>
    </location>
</feature>
<sequence>MPRRSARGRSTSTSSARPRFAIRPPRSHCRRAWRAEPRGHAPPRGASVAALETPAPQTGLTAPRRAPRCPLRPRRAGAARCCGASSPVQRTVTMTPPHLSIQPTGPQRAFKPSQVTIGYDHYRPLKGQWLTRVVPALKIGGLWLAEAGFAIGAKAEVTVADGELVIRVIPPPPEPDTPPPRRSRKTG</sequence>
<dbReference type="Pfam" id="PF08845">
    <property type="entry name" value="SymE_toxin"/>
    <property type="match status" value="1"/>
</dbReference>
<dbReference type="GO" id="GO:0016070">
    <property type="term" value="P:RNA metabolic process"/>
    <property type="evidence" value="ECO:0007669"/>
    <property type="project" value="InterPro"/>
</dbReference>
<evidence type="ECO:0000259" key="2">
    <source>
        <dbReference type="Pfam" id="PF08845"/>
    </source>
</evidence>
<dbReference type="InterPro" id="IPR014944">
    <property type="entry name" value="Toxin_SymE-like"/>
</dbReference>
<evidence type="ECO:0000313" key="3">
    <source>
        <dbReference type="EMBL" id="PZQ13242.1"/>
    </source>
</evidence>
<feature type="domain" description="Toxin SymE-like" evidence="2">
    <location>
        <begin position="114"/>
        <end position="168"/>
    </location>
</feature>
<feature type="compositionally biased region" description="Low complexity" evidence="1">
    <location>
        <begin position="8"/>
        <end position="19"/>
    </location>
</feature>
<dbReference type="GO" id="GO:0003723">
    <property type="term" value="F:RNA binding"/>
    <property type="evidence" value="ECO:0007669"/>
    <property type="project" value="InterPro"/>
</dbReference>
<gene>
    <name evidence="3" type="ORF">DI564_12100</name>
</gene>
<name>A0A2W5K7V2_9GAMM</name>
<comment type="caution">
    <text evidence="3">The sequence shown here is derived from an EMBL/GenBank/DDBJ whole genome shotgun (WGS) entry which is preliminary data.</text>
</comment>
<dbReference type="GO" id="GO:0016788">
    <property type="term" value="F:hydrolase activity, acting on ester bonds"/>
    <property type="evidence" value="ECO:0007669"/>
    <property type="project" value="InterPro"/>
</dbReference>
<reference evidence="3 4" key="1">
    <citation type="submission" date="2017-08" db="EMBL/GenBank/DDBJ databases">
        <title>Infants hospitalized years apart are colonized by the same room-sourced microbial strains.</title>
        <authorList>
            <person name="Brooks B."/>
            <person name="Olm M.R."/>
            <person name="Firek B.A."/>
            <person name="Baker R."/>
            <person name="Thomas B.C."/>
            <person name="Morowitz M.J."/>
            <person name="Banfield J.F."/>
        </authorList>
    </citation>
    <scope>NUCLEOTIDE SEQUENCE [LARGE SCALE GENOMIC DNA]</scope>
    <source>
        <strain evidence="3">S2_005_003_R2_42</strain>
    </source>
</reference>
<dbReference type="AlphaFoldDB" id="A0A2W5K7V2"/>
<dbReference type="Proteomes" id="UP000249046">
    <property type="component" value="Unassembled WGS sequence"/>
</dbReference>
<dbReference type="EMBL" id="QFPO01000010">
    <property type="protein sequence ID" value="PZQ13242.1"/>
    <property type="molecule type" value="Genomic_DNA"/>
</dbReference>
<protein>
    <recommendedName>
        <fullName evidence="2">Toxin SymE-like domain-containing protein</fullName>
    </recommendedName>
</protein>